<dbReference type="AlphaFoldDB" id="A0A318TUE0"/>
<gene>
    <name evidence="1" type="ORF">BJ095_10229</name>
</gene>
<proteinExistence type="predicted"/>
<accession>A0A318TUE0</accession>
<reference evidence="1 2" key="1">
    <citation type="submission" date="2018-06" db="EMBL/GenBank/DDBJ databases">
        <title>Genomic Encyclopedia of Archaeal and Bacterial Type Strains, Phase II (KMG-II): from individual species to whole genera.</title>
        <authorList>
            <person name="Goeker M."/>
        </authorList>
    </citation>
    <scope>NUCLEOTIDE SEQUENCE [LARGE SCALE GENOMIC DNA]</scope>
    <source>
        <strain evidence="1 2">KACC 16626</strain>
    </source>
</reference>
<comment type="caution">
    <text evidence="1">The sequence shown here is derived from an EMBL/GenBank/DDBJ whole genome shotgun (WGS) entry which is preliminary data.</text>
</comment>
<dbReference type="EMBL" id="QJTJ01000002">
    <property type="protein sequence ID" value="PYF08264.1"/>
    <property type="molecule type" value="Genomic_DNA"/>
</dbReference>
<protein>
    <submittedName>
        <fullName evidence="1">Uncharacterized protein</fullName>
    </submittedName>
</protein>
<name>A0A318TUE0_9BACL</name>
<evidence type="ECO:0000313" key="1">
    <source>
        <dbReference type="EMBL" id="PYF08264.1"/>
    </source>
</evidence>
<dbReference type="RefSeq" id="WP_107935994.1">
    <property type="nucleotide sequence ID" value="NZ_CP085009.1"/>
</dbReference>
<sequence>MEVDRSSSKSAVVKWERQVPESILLLEALLRRLHLDEADYFGEKLGLEKSGFYGEQRLDREWLDFQIQGHYFLLNGLKFENETGFTH</sequence>
<keyword evidence="2" id="KW-1185">Reference proteome</keyword>
<evidence type="ECO:0000313" key="2">
    <source>
        <dbReference type="Proteomes" id="UP000247416"/>
    </source>
</evidence>
<dbReference type="Proteomes" id="UP000247416">
    <property type="component" value="Unassembled WGS sequence"/>
</dbReference>
<organism evidence="1 2">
    <name type="scientific">Ureibacillus chungkukjangi</name>
    <dbReference type="NCBI Taxonomy" id="1202712"/>
    <lineage>
        <taxon>Bacteria</taxon>
        <taxon>Bacillati</taxon>
        <taxon>Bacillota</taxon>
        <taxon>Bacilli</taxon>
        <taxon>Bacillales</taxon>
        <taxon>Caryophanaceae</taxon>
        <taxon>Ureibacillus</taxon>
    </lineage>
</organism>